<dbReference type="Proteomes" id="UP000029228">
    <property type="component" value="Unassembled WGS sequence"/>
</dbReference>
<gene>
    <name evidence="1" type="ORF">JCM19235_5048</name>
</gene>
<keyword evidence="2" id="KW-1185">Reference proteome</keyword>
<comment type="caution">
    <text evidence="1">The sequence shown here is derived from an EMBL/GenBank/DDBJ whole genome shotgun (WGS) entry which is preliminary data.</text>
</comment>
<dbReference type="STRING" id="990268.JCM19235_5048"/>
<protein>
    <submittedName>
        <fullName evidence="1">Putative hemagglutinin/hemolysin-related protein</fullName>
    </submittedName>
</protein>
<dbReference type="AlphaFoldDB" id="A0A090RQP3"/>
<sequence>MPAPLTYEVKVTDEHGASDTITVEFQVTGTNDAPQVVGGETVATGTVYEDPTVAESGTATGEVKISDVDQSDTHSFSLSDSGMVTEIVGTYGTLRLIAGDTADTVKWEYVIDQSKADSLNDGPVNESFDLYIESLVGGVSQGMRSPKLSM</sequence>
<dbReference type="EMBL" id="BBMR01000001">
    <property type="protein sequence ID" value="GAL16499.1"/>
    <property type="molecule type" value="Genomic_DNA"/>
</dbReference>
<organism evidence="1 2">
    <name type="scientific">Vibrio maritimus</name>
    <dbReference type="NCBI Taxonomy" id="990268"/>
    <lineage>
        <taxon>Bacteria</taxon>
        <taxon>Pseudomonadati</taxon>
        <taxon>Pseudomonadota</taxon>
        <taxon>Gammaproteobacteria</taxon>
        <taxon>Vibrionales</taxon>
        <taxon>Vibrionaceae</taxon>
        <taxon>Vibrio</taxon>
    </lineage>
</organism>
<reference evidence="1 2" key="1">
    <citation type="submission" date="2014-09" db="EMBL/GenBank/DDBJ databases">
        <title>Vibrio maritimus JCM 19235. (C45) whole genome shotgun sequence.</title>
        <authorList>
            <person name="Sawabe T."/>
            <person name="Meirelles P."/>
            <person name="Nakanishi M."/>
            <person name="Sayaka M."/>
            <person name="Hattori M."/>
            <person name="Ohkuma M."/>
        </authorList>
    </citation>
    <scope>NUCLEOTIDE SEQUENCE [LARGE SCALE GENOMIC DNA]</scope>
    <source>
        <strain evidence="2">JCM19235</strain>
    </source>
</reference>
<accession>A0A090RQP3</accession>
<evidence type="ECO:0000313" key="1">
    <source>
        <dbReference type="EMBL" id="GAL16499.1"/>
    </source>
</evidence>
<name>A0A090RQP3_9VIBR</name>
<proteinExistence type="predicted"/>
<evidence type="ECO:0000313" key="2">
    <source>
        <dbReference type="Proteomes" id="UP000029228"/>
    </source>
</evidence>